<dbReference type="SUPFAM" id="SSF56091">
    <property type="entry name" value="DNA ligase/mRNA capping enzyme, catalytic domain"/>
    <property type="match status" value="1"/>
</dbReference>
<dbReference type="AlphaFoldDB" id="A0A916ZFJ9"/>
<dbReference type="GO" id="GO:0006303">
    <property type="term" value="P:double-strand break repair via nonhomologous end joining"/>
    <property type="evidence" value="ECO:0007669"/>
    <property type="project" value="TreeGrafter"/>
</dbReference>
<gene>
    <name evidence="4" type="ORF">GCM10010911_61580</name>
</gene>
<dbReference type="SUPFAM" id="SSF50249">
    <property type="entry name" value="Nucleic acid-binding proteins"/>
    <property type="match status" value="1"/>
</dbReference>
<dbReference type="GO" id="GO:0003910">
    <property type="term" value="F:DNA ligase (ATP) activity"/>
    <property type="evidence" value="ECO:0007669"/>
    <property type="project" value="UniProtKB-EC"/>
</dbReference>
<feature type="domain" description="ATP-dependent DNA ligase family profile" evidence="3">
    <location>
        <begin position="46"/>
        <end position="238"/>
    </location>
</feature>
<dbReference type="RefSeq" id="WP_188998311.1">
    <property type="nucleotide sequence ID" value="NZ_BMHP01000007.1"/>
</dbReference>
<dbReference type="PANTHER" id="PTHR45997:SF1">
    <property type="entry name" value="DNA LIGASE 4"/>
    <property type="match status" value="1"/>
</dbReference>
<evidence type="ECO:0000313" key="4">
    <source>
        <dbReference type="EMBL" id="GGD94597.1"/>
    </source>
</evidence>
<dbReference type="GO" id="GO:0006310">
    <property type="term" value="P:DNA recombination"/>
    <property type="evidence" value="ECO:0007669"/>
    <property type="project" value="InterPro"/>
</dbReference>
<dbReference type="Pfam" id="PF01068">
    <property type="entry name" value="DNA_ligase_A_M"/>
    <property type="match status" value="1"/>
</dbReference>
<evidence type="ECO:0000259" key="3">
    <source>
        <dbReference type="Pfam" id="PF01068"/>
    </source>
</evidence>
<dbReference type="InterPro" id="IPR012310">
    <property type="entry name" value="DNA_ligase_ATP-dep_cent"/>
</dbReference>
<keyword evidence="5" id="KW-1185">Reference proteome</keyword>
<dbReference type="GO" id="GO:0005524">
    <property type="term" value="F:ATP binding"/>
    <property type="evidence" value="ECO:0007669"/>
    <property type="project" value="InterPro"/>
</dbReference>
<reference evidence="4" key="1">
    <citation type="journal article" date="2014" name="Int. J. Syst. Evol. Microbiol.">
        <title>Complete genome sequence of Corynebacterium casei LMG S-19264T (=DSM 44701T), isolated from a smear-ripened cheese.</title>
        <authorList>
            <consortium name="US DOE Joint Genome Institute (JGI-PGF)"/>
            <person name="Walter F."/>
            <person name="Albersmeier A."/>
            <person name="Kalinowski J."/>
            <person name="Ruckert C."/>
        </authorList>
    </citation>
    <scope>NUCLEOTIDE SEQUENCE</scope>
    <source>
        <strain evidence="4">CGMCC 1.15178</strain>
    </source>
</reference>
<dbReference type="InterPro" id="IPR029710">
    <property type="entry name" value="LIG4"/>
</dbReference>
<comment type="catalytic activity">
    <reaction evidence="1">
        <text>ATP + (deoxyribonucleotide)n-3'-hydroxyl + 5'-phospho-(deoxyribonucleotide)m = (deoxyribonucleotide)n+m + AMP + diphosphate.</text>
        <dbReference type="EC" id="6.5.1.1"/>
    </reaction>
</comment>
<proteinExistence type="predicted"/>
<dbReference type="InterPro" id="IPR012340">
    <property type="entry name" value="NA-bd_OB-fold"/>
</dbReference>
<name>A0A916ZFJ9_9BACL</name>
<dbReference type="Proteomes" id="UP000612456">
    <property type="component" value="Unassembled WGS sequence"/>
</dbReference>
<accession>A0A916ZFJ9</accession>
<dbReference type="GO" id="GO:0003677">
    <property type="term" value="F:DNA binding"/>
    <property type="evidence" value="ECO:0007669"/>
    <property type="project" value="InterPro"/>
</dbReference>
<reference evidence="4" key="2">
    <citation type="submission" date="2020-09" db="EMBL/GenBank/DDBJ databases">
        <authorList>
            <person name="Sun Q."/>
            <person name="Zhou Y."/>
        </authorList>
    </citation>
    <scope>NUCLEOTIDE SEQUENCE</scope>
    <source>
        <strain evidence="4">CGMCC 1.15178</strain>
    </source>
</reference>
<dbReference type="Gene3D" id="3.30.1490.70">
    <property type="match status" value="1"/>
</dbReference>
<dbReference type="GO" id="GO:0006297">
    <property type="term" value="P:nucleotide-excision repair, DNA gap filling"/>
    <property type="evidence" value="ECO:0007669"/>
    <property type="project" value="TreeGrafter"/>
</dbReference>
<sequence>MSEQWIAGPGGSEHRNDGIQGSYHAPLPDLPHHPMAPISNPTLPAGEEWRYQLKWDGVRILARLSDSRGVELYSRNMLKKNATYPEIAGILEDLRKKLGSCLLDGEMIWWDGVRPHFQKVLKRERSTASRSNLHNQTMETQTAAFSIPAEGEGLVYVLFDLLSDSSGDLRHLPCGERYLRLRKLCHGLHPGLLVTDVFTDGKALWEWVEANRWEGIVSKKWSSPYIEGKKHRDWLKKKTALLLDVDIVGLKWRSGIIASLIMSLEASYLGSVSLGLNDALRKTLAEAFLADPSHFNSAACPFPLIPDDLKRERVQWLPHSFKCRVTGLEITSAGQLRHPKLVTFLTGEPSA</sequence>
<comment type="caution">
    <text evidence="4">The sequence shown here is derived from an EMBL/GenBank/DDBJ whole genome shotgun (WGS) entry which is preliminary data.</text>
</comment>
<dbReference type="Gene3D" id="3.30.470.30">
    <property type="entry name" value="DNA ligase/mRNA capping enzyme"/>
    <property type="match status" value="1"/>
</dbReference>
<organism evidence="4 5">
    <name type="scientific">Paenibacillus nasutitermitis</name>
    <dbReference type="NCBI Taxonomy" id="1652958"/>
    <lineage>
        <taxon>Bacteria</taxon>
        <taxon>Bacillati</taxon>
        <taxon>Bacillota</taxon>
        <taxon>Bacilli</taxon>
        <taxon>Bacillales</taxon>
        <taxon>Paenibacillaceae</taxon>
        <taxon>Paenibacillus</taxon>
    </lineage>
</organism>
<evidence type="ECO:0000256" key="1">
    <source>
        <dbReference type="ARBA" id="ARBA00034003"/>
    </source>
</evidence>
<evidence type="ECO:0000313" key="5">
    <source>
        <dbReference type="Proteomes" id="UP000612456"/>
    </source>
</evidence>
<dbReference type="Gene3D" id="2.40.50.140">
    <property type="entry name" value="Nucleic acid-binding proteins"/>
    <property type="match status" value="1"/>
</dbReference>
<protein>
    <recommendedName>
        <fullName evidence="3">ATP-dependent DNA ligase family profile domain-containing protein</fullName>
    </recommendedName>
</protein>
<feature type="region of interest" description="Disordered" evidence="2">
    <location>
        <begin position="1"/>
        <end position="26"/>
    </location>
</feature>
<evidence type="ECO:0000256" key="2">
    <source>
        <dbReference type="SAM" id="MobiDB-lite"/>
    </source>
</evidence>
<dbReference type="EMBL" id="BMHP01000007">
    <property type="protein sequence ID" value="GGD94597.1"/>
    <property type="molecule type" value="Genomic_DNA"/>
</dbReference>
<dbReference type="PANTHER" id="PTHR45997">
    <property type="entry name" value="DNA LIGASE 4"/>
    <property type="match status" value="1"/>
</dbReference>